<dbReference type="Pfam" id="PF01584">
    <property type="entry name" value="CheW"/>
    <property type="match status" value="1"/>
</dbReference>
<dbReference type="GO" id="GO:0005829">
    <property type="term" value="C:cytosol"/>
    <property type="evidence" value="ECO:0007669"/>
    <property type="project" value="TreeGrafter"/>
</dbReference>
<dbReference type="AlphaFoldDB" id="A0A3B0ZCA3"/>
<dbReference type="PANTHER" id="PTHR22617:SF43">
    <property type="entry name" value="PROTEIN PILI"/>
    <property type="match status" value="1"/>
</dbReference>
<dbReference type="GO" id="GO:0007165">
    <property type="term" value="P:signal transduction"/>
    <property type="evidence" value="ECO:0007669"/>
    <property type="project" value="InterPro"/>
</dbReference>
<feature type="domain" description="CheW-like" evidence="1">
    <location>
        <begin position="36"/>
        <end position="179"/>
    </location>
</feature>
<dbReference type="SUPFAM" id="SSF50341">
    <property type="entry name" value="CheW-like"/>
    <property type="match status" value="1"/>
</dbReference>
<dbReference type="PROSITE" id="PS50851">
    <property type="entry name" value="CHEW"/>
    <property type="match status" value="1"/>
</dbReference>
<dbReference type="InterPro" id="IPR039315">
    <property type="entry name" value="CheW"/>
</dbReference>
<evidence type="ECO:0000313" key="2">
    <source>
        <dbReference type="EMBL" id="VAW78356.1"/>
    </source>
</evidence>
<gene>
    <name evidence="2" type="ORF">MNBD_GAMMA14-2066</name>
</gene>
<dbReference type="GO" id="GO:0006935">
    <property type="term" value="P:chemotaxis"/>
    <property type="evidence" value="ECO:0007669"/>
    <property type="project" value="InterPro"/>
</dbReference>
<dbReference type="EMBL" id="UOFM01000259">
    <property type="protein sequence ID" value="VAW78356.1"/>
    <property type="molecule type" value="Genomic_DNA"/>
</dbReference>
<proteinExistence type="predicted"/>
<reference evidence="2" key="1">
    <citation type="submission" date="2018-06" db="EMBL/GenBank/DDBJ databases">
        <authorList>
            <person name="Zhirakovskaya E."/>
        </authorList>
    </citation>
    <scope>NUCLEOTIDE SEQUENCE</scope>
</reference>
<organism evidence="2">
    <name type="scientific">hydrothermal vent metagenome</name>
    <dbReference type="NCBI Taxonomy" id="652676"/>
    <lineage>
        <taxon>unclassified sequences</taxon>
        <taxon>metagenomes</taxon>
        <taxon>ecological metagenomes</taxon>
    </lineage>
</organism>
<protein>
    <recommendedName>
        <fullName evidence="1">CheW-like domain-containing protein</fullName>
    </recommendedName>
</protein>
<sequence>MSAQDFDTPLQCLAHLEKCCLSHAHGLPQQEEGDEEWIGIGFRLGRLHLVAPLGEVAEILTPPSLSRVPRTKAWVCGIANIRGNLMPIMDLQGYLHDRPAALNRHSRILVVNHNGVYSGLVVDAVLGLRHFREDQRCDELPGDDEKIRPYLTHGFQAGDEHWGVFSMYDLAETPQFLQAAV</sequence>
<evidence type="ECO:0000259" key="1">
    <source>
        <dbReference type="PROSITE" id="PS50851"/>
    </source>
</evidence>
<dbReference type="PANTHER" id="PTHR22617">
    <property type="entry name" value="CHEMOTAXIS SENSOR HISTIDINE KINASE-RELATED"/>
    <property type="match status" value="1"/>
</dbReference>
<name>A0A3B0ZCA3_9ZZZZ</name>
<dbReference type="SMART" id="SM00260">
    <property type="entry name" value="CheW"/>
    <property type="match status" value="1"/>
</dbReference>
<dbReference type="InterPro" id="IPR002545">
    <property type="entry name" value="CheW-lke_dom"/>
</dbReference>
<dbReference type="Gene3D" id="2.40.50.180">
    <property type="entry name" value="CheA-289, Domain 4"/>
    <property type="match status" value="1"/>
</dbReference>
<dbReference type="InterPro" id="IPR036061">
    <property type="entry name" value="CheW-like_dom_sf"/>
</dbReference>
<accession>A0A3B0ZCA3</accession>